<dbReference type="Pfam" id="PF00753">
    <property type="entry name" value="Lactamase_B"/>
    <property type="match status" value="1"/>
</dbReference>
<dbReference type="EMBL" id="JAHQCS010000178">
    <property type="protein sequence ID" value="MBU9714496.1"/>
    <property type="molecule type" value="Genomic_DNA"/>
</dbReference>
<feature type="binding site" evidence="3">
    <location>
        <begin position="363"/>
        <end position="367"/>
    </location>
    <ligand>
        <name>substrate</name>
    </ligand>
</feature>
<dbReference type="HAMAP" id="MF_01491">
    <property type="entry name" value="RNase_J_bact"/>
    <property type="match status" value="1"/>
</dbReference>
<keyword evidence="3" id="KW-0698">rRNA processing</keyword>
<evidence type="ECO:0000313" key="7">
    <source>
        <dbReference type="Proteomes" id="UP000784880"/>
    </source>
</evidence>
<evidence type="ECO:0000313" key="6">
    <source>
        <dbReference type="EMBL" id="MBU9714496.1"/>
    </source>
</evidence>
<comment type="subcellular location">
    <subcellularLocation>
        <location evidence="3 4">Cytoplasm</location>
    </subcellularLocation>
</comment>
<evidence type="ECO:0000256" key="4">
    <source>
        <dbReference type="PIRNR" id="PIRNR004803"/>
    </source>
</evidence>
<keyword evidence="1 3" id="KW-0963">Cytoplasm</keyword>
<comment type="caution">
    <text evidence="6">The sequence shown here is derived from an EMBL/GenBank/DDBJ whole genome shotgun (WGS) entry which is preliminary data.</text>
</comment>
<keyword evidence="2 3" id="KW-0255">Endonuclease</keyword>
<comment type="function">
    <text evidence="3">An RNase that has 5'-3' exonuclease and possibly endonuclease activity. Involved in maturation of rRNA and in some organisms also mRNA maturation and/or decay.</text>
</comment>
<organism evidence="6 7">
    <name type="scientific">Evansella tamaricis</name>
    <dbReference type="NCBI Taxonomy" id="2069301"/>
    <lineage>
        <taxon>Bacteria</taxon>
        <taxon>Bacillati</taxon>
        <taxon>Bacillota</taxon>
        <taxon>Bacilli</taxon>
        <taxon>Bacillales</taxon>
        <taxon>Bacillaceae</taxon>
        <taxon>Evansella</taxon>
    </lineage>
</organism>
<dbReference type="InterPro" id="IPR001587">
    <property type="entry name" value="RNase_J_CS"/>
</dbReference>
<proteinExistence type="inferred from homology"/>
<gene>
    <name evidence="3" type="primary">rnj</name>
    <name evidence="6" type="ORF">KS419_22395</name>
</gene>
<reference evidence="6 7" key="1">
    <citation type="submission" date="2021-06" db="EMBL/GenBank/DDBJ databases">
        <title>Bacillus sp. RD4P76, an endophyte from a halophyte.</title>
        <authorList>
            <person name="Sun J.-Q."/>
        </authorList>
    </citation>
    <scope>NUCLEOTIDE SEQUENCE [LARGE SCALE GENOMIC DNA]</scope>
    <source>
        <strain evidence="6 7">CGMCC 1.15917</strain>
    </source>
</reference>
<dbReference type="InterPro" id="IPR041636">
    <property type="entry name" value="RNase_J_C"/>
</dbReference>
<dbReference type="InterPro" id="IPR030854">
    <property type="entry name" value="RNase_J_bac"/>
</dbReference>
<dbReference type="InterPro" id="IPR001279">
    <property type="entry name" value="Metallo-B-lactamas"/>
</dbReference>
<dbReference type="Pfam" id="PF07521">
    <property type="entry name" value="RMMBL"/>
    <property type="match status" value="1"/>
</dbReference>
<name>A0ABS6JLE3_9BACI</name>
<sequence>MSNQKTESIRIFSLGGIGEVGKNMYVIELDEELLIIDSGLMFPDDDMLGVDIVIPDITYLVENKTRVKGIILTHGHEDHIGGIPYVLRDLDVPVYGTKLTLALVEDHCNQVTMSKPPTLREIHADSKIKVGTTPVSFFRTTHSIPDSVGVIIHTSQGPIVHTGDFKFDQNPVDQQLTEIGKLSDVGEKGVLCLLSDSTNAERPGITPSESIVGKGLQEVFYEAPGRIFIATFASNIHRIQQVIHAADYNNRKVVVVGKSMDHAVSISKRLGYLIDDGTLIDLEKLSEYEKHEIVILTTGSQGEPLSALTKMAKGNHPKFKIEPSDRIIFSANPIPGNEKSVSKMIDLLSRIGADVIYGQKNVHTSGHASTEELKQMINIVKPRYFIPVHGEFRMQHAHGEIAKVCGIPSENIFLLDKGETVEFSDRTAKLGKRIPAGHVLIDGLGVGDVGNIVLRDRRLLSEDGILVVVVTINRHRKLLLSGPNIISRGFVYVRESEELIVNAESLVKNAVLNTMAEGFVEWAQLKVQIREQLSRFLYEKTKRRPMIIPIIMDATVE</sequence>
<dbReference type="PROSITE" id="PS01292">
    <property type="entry name" value="UPF0036"/>
    <property type="match status" value="1"/>
</dbReference>
<dbReference type="InterPro" id="IPR011108">
    <property type="entry name" value="RMMBL"/>
</dbReference>
<dbReference type="Proteomes" id="UP000784880">
    <property type="component" value="Unassembled WGS sequence"/>
</dbReference>
<protein>
    <recommendedName>
        <fullName evidence="3 4">Ribonuclease J</fullName>
        <shortName evidence="3">RNase J</shortName>
        <ecNumber evidence="3 4">3.1.-.-</ecNumber>
    </recommendedName>
</protein>
<keyword evidence="3 4" id="KW-0378">Hydrolase</keyword>
<dbReference type="PANTHER" id="PTHR43694:SF4">
    <property type="entry name" value="RIBONUCLEASE J 2"/>
    <property type="match status" value="1"/>
</dbReference>
<dbReference type="InterPro" id="IPR004613">
    <property type="entry name" value="RNase_J"/>
</dbReference>
<evidence type="ECO:0000256" key="1">
    <source>
        <dbReference type="ARBA" id="ARBA00022490"/>
    </source>
</evidence>
<evidence type="ECO:0000259" key="5">
    <source>
        <dbReference type="SMART" id="SM00849"/>
    </source>
</evidence>
<keyword evidence="4" id="KW-0479">Metal-binding</keyword>
<keyword evidence="3 4" id="KW-0540">Nuclease</keyword>
<keyword evidence="7" id="KW-1185">Reference proteome</keyword>
<dbReference type="Pfam" id="PF22505">
    <property type="entry name" value="RNase_J_b_CASP"/>
    <property type="match status" value="1"/>
</dbReference>
<dbReference type="CDD" id="cd07714">
    <property type="entry name" value="RNaseJ_MBL-fold"/>
    <property type="match status" value="1"/>
</dbReference>
<feature type="domain" description="Metallo-beta-lactamase" evidence="5">
    <location>
        <begin position="21"/>
        <end position="216"/>
    </location>
</feature>
<evidence type="ECO:0000256" key="2">
    <source>
        <dbReference type="ARBA" id="ARBA00022759"/>
    </source>
</evidence>
<dbReference type="PIRSF" id="PIRSF004803">
    <property type="entry name" value="RnjA"/>
    <property type="match status" value="1"/>
</dbReference>
<dbReference type="PANTHER" id="PTHR43694">
    <property type="entry name" value="RIBONUCLEASE J"/>
    <property type="match status" value="1"/>
</dbReference>
<dbReference type="EC" id="3.1.-.-" evidence="3 4"/>
<evidence type="ECO:0000256" key="3">
    <source>
        <dbReference type="HAMAP-Rule" id="MF_01491"/>
    </source>
</evidence>
<dbReference type="InterPro" id="IPR055132">
    <property type="entry name" value="RNase_J_b_CASP"/>
</dbReference>
<dbReference type="NCBIfam" id="TIGR00649">
    <property type="entry name" value="MG423"/>
    <property type="match status" value="1"/>
</dbReference>
<keyword evidence="3" id="KW-0269">Exonuclease</keyword>
<accession>A0ABS6JLE3</accession>
<keyword evidence="3 4" id="KW-0694">RNA-binding</keyword>
<comment type="subunit">
    <text evidence="3">Homodimer, may be a subunit of the RNA degradosome.</text>
</comment>
<comment type="cofactor">
    <cofactor evidence="4">
        <name>Zn(2+)</name>
        <dbReference type="ChEBI" id="CHEBI:29105"/>
    </cofactor>
    <text evidence="4">Binds 2 Zn(2+) ions per subunit. It is not clear if Zn(2+) or Mg(2+) is physiologically important.</text>
</comment>
<comment type="similarity">
    <text evidence="3 4">Belongs to the metallo-beta-lactamase superfamily. RNA-metabolizing metallo-beta-lactamase-like family. Bacterial RNase J subfamily.</text>
</comment>
<dbReference type="RefSeq" id="WP_217069105.1">
    <property type="nucleotide sequence ID" value="NZ_JAHQCS010000178.1"/>
</dbReference>
<dbReference type="SMART" id="SM00849">
    <property type="entry name" value="Lactamase_B"/>
    <property type="match status" value="1"/>
</dbReference>
<dbReference type="Pfam" id="PF17770">
    <property type="entry name" value="RNase_J_C"/>
    <property type="match status" value="1"/>
</dbReference>